<keyword evidence="4 9" id="KW-0813">Transport</keyword>
<evidence type="ECO:0000256" key="2">
    <source>
        <dbReference type="ARBA" id="ARBA00004555"/>
    </source>
</evidence>
<keyword evidence="6 9" id="KW-0333">Golgi apparatus</keyword>
<feature type="domain" description="GAE" evidence="10">
    <location>
        <begin position="705"/>
        <end position="824"/>
    </location>
</feature>
<dbReference type="InterPro" id="IPR002553">
    <property type="entry name" value="Clathrin/coatomer_adapt-like_N"/>
</dbReference>
<comment type="similarity">
    <text evidence="3 9">Belongs to the adaptor complexes large subunit family.</text>
</comment>
<dbReference type="InterPro" id="IPR008153">
    <property type="entry name" value="GAE_dom"/>
</dbReference>
<dbReference type="InterPro" id="IPR011989">
    <property type="entry name" value="ARM-like"/>
</dbReference>
<keyword evidence="7 9" id="KW-0472">Membrane</keyword>
<dbReference type="SMART" id="SM00809">
    <property type="entry name" value="Alpha_adaptinC2"/>
    <property type="match status" value="1"/>
</dbReference>
<evidence type="ECO:0000256" key="4">
    <source>
        <dbReference type="ARBA" id="ARBA00022448"/>
    </source>
</evidence>
<dbReference type="Gene3D" id="2.60.40.1230">
    <property type="match status" value="1"/>
</dbReference>
<reference evidence="11" key="1">
    <citation type="submission" date="2021-01" db="EMBL/GenBank/DDBJ databases">
        <authorList>
            <person name="Corre E."/>
            <person name="Pelletier E."/>
            <person name="Niang G."/>
            <person name="Scheremetjew M."/>
            <person name="Finn R."/>
            <person name="Kale V."/>
            <person name="Holt S."/>
            <person name="Cochrane G."/>
            <person name="Meng A."/>
            <person name="Brown T."/>
            <person name="Cohen L."/>
        </authorList>
    </citation>
    <scope>NUCLEOTIDE SEQUENCE</scope>
    <source>
        <strain evidence="11">SAG 11-49</strain>
    </source>
</reference>
<dbReference type="GO" id="GO:0016192">
    <property type="term" value="P:vesicle-mediated transport"/>
    <property type="evidence" value="ECO:0007669"/>
    <property type="project" value="InterPro"/>
</dbReference>
<dbReference type="GO" id="GO:0006886">
    <property type="term" value="P:intracellular protein transport"/>
    <property type="evidence" value="ECO:0007669"/>
    <property type="project" value="UniProtKB-UniRule"/>
</dbReference>
<sequence>MSVRLRELVRAVRACKTAAEEREVVAKESAALREAFRDQDANEYRHRNVAKLMYIHMLGYPTHFGQMETLKLIAATGFAEKRIGYLGLMILLDERQEVLMLVTNSVKMDMNHKNPYIAGLAMAALGNICSAEMARDLAPDVERIMENGSPYLRKKAALCAIRIIKKVPDMMESFVERAATLLKAADGAVQLAGVSLMLQIVELDPTQVDMYRPHVPALCQLLKRLLQPGGAPADYDVSGIANPFLQVKLLRLLRHLGRGHAEASDQMSDILAQVASNIDASRNAGNAVLYETVQTIMGVESIGGLRVLAVNTLGKFLANRDNNMRYVALNTLAKVVAVDTQAVQRHRATIVECVKDADVSIRRRALELVYGLVNEGNIRALTRELLDYLAVCDAEFKPDLTSKIATLIQRFAPDKRWHIDNLLQVMTQAGSYVKEEVCRALIVLITNAPDLHAYAVRAMYRNLHAYQDVADTSLLITSLWCVGEFGEMLVAGSGVPLLEGEPAVSCSDRDIVDLVATVLAKKAADVVVREYALTAAMKLTARLPGQVPRLQALLARFNRSAALEVQSRSSEYTRMFKLAPPMRAQLLERMPALDEAEYLRNMGAEVRPSVPSTGGAAAAPATSSAAASAGGAAAAAGGDLLGDLGDALAPASTSAPAAAGGLDDLLAVGPVGASAGGVAADVLDLLDGGSKEPPAPPAPPPEPVSFPPAVVFQGATGVAIRFAFHKPGGKDSGVTEITATYANAGPAAVTDFNVQAAVPKFMQLRLEPASGTTLPGQGAGAVVQKVYVNNSQHGVKALAMRLRISYKDATGSPVVEQTEVTAFPAGC</sequence>
<evidence type="ECO:0000256" key="1">
    <source>
        <dbReference type="ARBA" id="ARBA00004156"/>
    </source>
</evidence>
<evidence type="ECO:0000313" key="11">
    <source>
        <dbReference type="EMBL" id="CAD8692350.1"/>
    </source>
</evidence>
<dbReference type="SUPFAM" id="SSF49348">
    <property type="entry name" value="Clathrin adaptor appendage domain"/>
    <property type="match status" value="1"/>
</dbReference>
<evidence type="ECO:0000256" key="7">
    <source>
        <dbReference type="ARBA" id="ARBA00023136"/>
    </source>
</evidence>
<proteinExistence type="inferred from homology"/>
<dbReference type="EMBL" id="HBFB01029562">
    <property type="protein sequence ID" value="CAD8692350.1"/>
    <property type="molecule type" value="Transcribed_RNA"/>
</dbReference>
<comment type="subcellular location">
    <subcellularLocation>
        <location evidence="1">Cytoplasmic vesicle membrane</location>
    </subcellularLocation>
    <subcellularLocation>
        <location evidence="2">Golgi apparatus</location>
    </subcellularLocation>
</comment>
<organism evidence="11">
    <name type="scientific">Chlamydomonas leiostraca</name>
    <dbReference type="NCBI Taxonomy" id="1034604"/>
    <lineage>
        <taxon>Eukaryota</taxon>
        <taxon>Viridiplantae</taxon>
        <taxon>Chlorophyta</taxon>
        <taxon>core chlorophytes</taxon>
        <taxon>Chlorophyceae</taxon>
        <taxon>CS clade</taxon>
        <taxon>Chlamydomonadales</taxon>
        <taxon>Chlamydomonadaceae</taxon>
        <taxon>Chlamydomonas</taxon>
    </lineage>
</organism>
<dbReference type="AlphaFoldDB" id="A0A7S0S2A3"/>
<dbReference type="PIRSF" id="PIRSF037094">
    <property type="entry name" value="AP1_complex_gamma"/>
    <property type="match status" value="1"/>
</dbReference>
<dbReference type="SUPFAM" id="SSF48371">
    <property type="entry name" value="ARM repeat"/>
    <property type="match status" value="1"/>
</dbReference>
<evidence type="ECO:0000256" key="9">
    <source>
        <dbReference type="PIRNR" id="PIRNR037094"/>
    </source>
</evidence>
<dbReference type="InterPro" id="IPR016024">
    <property type="entry name" value="ARM-type_fold"/>
</dbReference>
<dbReference type="InterPro" id="IPR008152">
    <property type="entry name" value="Clathrin_a/b/g-adaptin_app_Ig"/>
</dbReference>
<dbReference type="Pfam" id="PF01602">
    <property type="entry name" value="Adaptin_N"/>
    <property type="match status" value="1"/>
</dbReference>
<dbReference type="PANTHER" id="PTHR22780">
    <property type="entry name" value="ADAPTIN, ALPHA/GAMMA/EPSILON"/>
    <property type="match status" value="1"/>
</dbReference>
<keyword evidence="5 9" id="KW-0653">Protein transport</keyword>
<protein>
    <recommendedName>
        <fullName evidence="9">AP-1 complex subunit gamma</fullName>
    </recommendedName>
</protein>
<dbReference type="Pfam" id="PF02883">
    <property type="entry name" value="Alpha_adaptinC2"/>
    <property type="match status" value="1"/>
</dbReference>
<evidence type="ECO:0000256" key="6">
    <source>
        <dbReference type="ARBA" id="ARBA00023034"/>
    </source>
</evidence>
<name>A0A7S0S2A3_9CHLO</name>
<dbReference type="InterPro" id="IPR050840">
    <property type="entry name" value="Adaptor_Complx_Large_Subunit"/>
</dbReference>
<evidence type="ECO:0000256" key="8">
    <source>
        <dbReference type="ARBA" id="ARBA00023329"/>
    </source>
</evidence>
<gene>
    <name evidence="11" type="ORF">CLEI1391_LOCUS16533</name>
</gene>
<dbReference type="InterPro" id="IPR017107">
    <property type="entry name" value="AP1_complex_gsu"/>
</dbReference>
<dbReference type="PROSITE" id="PS50180">
    <property type="entry name" value="GAE"/>
    <property type="match status" value="1"/>
</dbReference>
<dbReference type="InterPro" id="IPR013041">
    <property type="entry name" value="Clathrin_app_Ig-like_sf"/>
</dbReference>
<dbReference type="GO" id="GO:0030121">
    <property type="term" value="C:AP-1 adaptor complex"/>
    <property type="evidence" value="ECO:0007669"/>
    <property type="project" value="InterPro"/>
</dbReference>
<dbReference type="Gene3D" id="1.25.10.10">
    <property type="entry name" value="Leucine-rich Repeat Variant"/>
    <property type="match status" value="1"/>
</dbReference>
<evidence type="ECO:0000256" key="3">
    <source>
        <dbReference type="ARBA" id="ARBA00006613"/>
    </source>
</evidence>
<evidence type="ECO:0000259" key="10">
    <source>
        <dbReference type="PROSITE" id="PS50180"/>
    </source>
</evidence>
<dbReference type="FunFam" id="1.25.10.10:FF:000030">
    <property type="entry name" value="AP-1 complex subunit gamma"/>
    <property type="match status" value="1"/>
</dbReference>
<keyword evidence="8 9" id="KW-0968">Cytoplasmic vesicle</keyword>
<evidence type="ECO:0000256" key="5">
    <source>
        <dbReference type="ARBA" id="ARBA00022927"/>
    </source>
</evidence>
<accession>A0A7S0S2A3</accession>